<dbReference type="RefSeq" id="WP_397716905.1">
    <property type="nucleotide sequence ID" value="NZ_JBIRGN010000008.1"/>
</dbReference>
<name>A0ABW7QZL5_9ACTN</name>
<protein>
    <submittedName>
        <fullName evidence="2">Uncharacterized protein</fullName>
    </submittedName>
</protein>
<feature type="compositionally biased region" description="Pro residues" evidence="1">
    <location>
        <begin position="45"/>
        <end position="54"/>
    </location>
</feature>
<evidence type="ECO:0000256" key="1">
    <source>
        <dbReference type="SAM" id="MobiDB-lite"/>
    </source>
</evidence>
<dbReference type="EMBL" id="JBIRGQ010000008">
    <property type="protein sequence ID" value="MFH8550432.1"/>
    <property type="molecule type" value="Genomic_DNA"/>
</dbReference>
<dbReference type="Proteomes" id="UP001610818">
    <property type="component" value="Unassembled WGS sequence"/>
</dbReference>
<comment type="caution">
    <text evidence="2">The sequence shown here is derived from an EMBL/GenBank/DDBJ whole genome shotgun (WGS) entry which is preliminary data.</text>
</comment>
<proteinExistence type="predicted"/>
<evidence type="ECO:0000313" key="3">
    <source>
        <dbReference type="Proteomes" id="UP001610818"/>
    </source>
</evidence>
<evidence type="ECO:0000313" key="2">
    <source>
        <dbReference type="EMBL" id="MFH8550432.1"/>
    </source>
</evidence>
<reference evidence="2 3" key="1">
    <citation type="submission" date="2024-10" db="EMBL/GenBank/DDBJ databases">
        <title>The Natural Products Discovery Center: Release of the First 8490 Sequenced Strains for Exploring Actinobacteria Biosynthetic Diversity.</title>
        <authorList>
            <person name="Kalkreuter E."/>
            <person name="Kautsar S.A."/>
            <person name="Yang D."/>
            <person name="Bader C.D."/>
            <person name="Teijaro C.N."/>
            <person name="Fluegel L."/>
            <person name="Davis C.M."/>
            <person name="Simpson J.R."/>
            <person name="Lauterbach L."/>
            <person name="Steele A.D."/>
            <person name="Gui C."/>
            <person name="Meng S."/>
            <person name="Li G."/>
            <person name="Viehrig K."/>
            <person name="Ye F."/>
            <person name="Su P."/>
            <person name="Kiefer A.F."/>
            <person name="Nichols A."/>
            <person name="Cepeda A.J."/>
            <person name="Yan W."/>
            <person name="Fan B."/>
            <person name="Jiang Y."/>
            <person name="Adhikari A."/>
            <person name="Zheng C.-J."/>
            <person name="Schuster L."/>
            <person name="Cowan T.M."/>
            <person name="Smanski M.J."/>
            <person name="Chevrette M.G."/>
            <person name="De Carvalho L.P.S."/>
            <person name="Shen B."/>
        </authorList>
    </citation>
    <scope>NUCLEOTIDE SEQUENCE [LARGE SCALE GENOMIC DNA]</scope>
    <source>
        <strain evidence="2 3">NPDC017990</strain>
    </source>
</reference>
<organism evidence="2 3">
    <name type="scientific">Streptomyces longisporoflavus</name>
    <dbReference type="NCBI Taxonomy" id="28044"/>
    <lineage>
        <taxon>Bacteria</taxon>
        <taxon>Bacillati</taxon>
        <taxon>Actinomycetota</taxon>
        <taxon>Actinomycetes</taxon>
        <taxon>Kitasatosporales</taxon>
        <taxon>Streptomycetaceae</taxon>
        <taxon>Streptomyces</taxon>
    </lineage>
</organism>
<gene>
    <name evidence="2" type="ORF">ACH4F9_36045</name>
</gene>
<accession>A0ABW7QZL5</accession>
<feature type="region of interest" description="Disordered" evidence="1">
    <location>
        <begin position="1"/>
        <end position="54"/>
    </location>
</feature>
<sequence length="54" mass="5694">MTSDSADAPTSGRPLVLDEGTSNQLETAGRDGPTSGQETGVRMRIPPPWRENGP</sequence>
<keyword evidence="3" id="KW-1185">Reference proteome</keyword>